<comment type="function">
    <text evidence="8">Transfers a GMP moiety from GTP to Mo-molybdopterin (Mo-MPT) cofactor (Moco or molybdenum cofactor) to form Mo-molybdopterin guanine dinucleotide (Mo-MGD) cofactor.</text>
</comment>
<comment type="caution">
    <text evidence="8">Lacks conserved residue(s) required for the propagation of feature annotation.</text>
</comment>
<feature type="binding site" evidence="8">
    <location>
        <position position="23"/>
    </location>
    <ligand>
        <name>GTP</name>
        <dbReference type="ChEBI" id="CHEBI:37565"/>
    </ligand>
</feature>
<evidence type="ECO:0000256" key="8">
    <source>
        <dbReference type="HAMAP-Rule" id="MF_00316"/>
    </source>
</evidence>
<evidence type="ECO:0000256" key="7">
    <source>
        <dbReference type="ARBA" id="ARBA00023150"/>
    </source>
</evidence>
<feature type="binding site" evidence="8">
    <location>
        <position position="99"/>
    </location>
    <ligand>
        <name>Mg(2+)</name>
        <dbReference type="ChEBI" id="CHEBI:18420"/>
    </ligand>
</feature>
<comment type="subcellular location">
    <subcellularLocation>
        <location evidence="8">Cytoplasm</location>
    </subcellularLocation>
</comment>
<dbReference type="Gene3D" id="3.90.550.10">
    <property type="entry name" value="Spore Coat Polysaccharide Biosynthesis Protein SpsA, Chain A"/>
    <property type="match status" value="1"/>
</dbReference>
<dbReference type="InterPro" id="IPR029044">
    <property type="entry name" value="Nucleotide-diphossugar_trans"/>
</dbReference>
<evidence type="ECO:0000313" key="11">
    <source>
        <dbReference type="Proteomes" id="UP001589792"/>
    </source>
</evidence>
<feature type="binding site" evidence="8">
    <location>
        <position position="99"/>
    </location>
    <ligand>
        <name>GTP</name>
        <dbReference type="ChEBI" id="CHEBI:37565"/>
    </ligand>
</feature>
<comment type="similarity">
    <text evidence="8">Belongs to the MobA family.</text>
</comment>
<keyword evidence="11" id="KW-1185">Reference proteome</keyword>
<dbReference type="Pfam" id="PF12804">
    <property type="entry name" value="NTP_transf_3"/>
    <property type="match status" value="1"/>
</dbReference>
<keyword evidence="1 8" id="KW-0963">Cytoplasm</keyword>
<name>A0ABV6EJJ0_9GAMM</name>
<proteinExistence type="inferred from homology"/>
<gene>
    <name evidence="8 10" type="primary">mobA</name>
    <name evidence="10" type="ORF">ACFFJ3_22265</name>
</gene>
<evidence type="ECO:0000256" key="2">
    <source>
        <dbReference type="ARBA" id="ARBA00022679"/>
    </source>
</evidence>
<dbReference type="NCBIfam" id="TIGR02665">
    <property type="entry name" value="molyb_mobA"/>
    <property type="match status" value="1"/>
</dbReference>
<dbReference type="SUPFAM" id="SSF53448">
    <property type="entry name" value="Nucleotide-diphospho-sugar transferases"/>
    <property type="match status" value="1"/>
</dbReference>
<dbReference type="EC" id="2.7.7.77" evidence="8"/>
<comment type="subunit">
    <text evidence="8">Monomer.</text>
</comment>
<feature type="binding site" evidence="8">
    <location>
        <position position="69"/>
    </location>
    <ligand>
        <name>GTP</name>
        <dbReference type="ChEBI" id="CHEBI:37565"/>
    </ligand>
</feature>
<dbReference type="PANTHER" id="PTHR19136">
    <property type="entry name" value="MOLYBDENUM COFACTOR GUANYLYLTRANSFERASE"/>
    <property type="match status" value="1"/>
</dbReference>
<evidence type="ECO:0000256" key="1">
    <source>
        <dbReference type="ARBA" id="ARBA00022490"/>
    </source>
</evidence>
<evidence type="ECO:0000259" key="9">
    <source>
        <dbReference type="Pfam" id="PF12804"/>
    </source>
</evidence>
<evidence type="ECO:0000256" key="6">
    <source>
        <dbReference type="ARBA" id="ARBA00023134"/>
    </source>
</evidence>
<feature type="domain" description="MobA-like NTP transferase" evidence="9">
    <location>
        <begin position="7"/>
        <end position="156"/>
    </location>
</feature>
<dbReference type="GO" id="GO:0061603">
    <property type="term" value="F:molybdenum cofactor guanylyltransferase activity"/>
    <property type="evidence" value="ECO:0007669"/>
    <property type="project" value="UniProtKB-EC"/>
</dbReference>
<keyword evidence="6 8" id="KW-0342">GTP-binding</keyword>
<dbReference type="EMBL" id="JBHLXG010000037">
    <property type="protein sequence ID" value="MFC0229181.1"/>
    <property type="molecule type" value="Genomic_DNA"/>
</dbReference>
<comment type="cofactor">
    <cofactor evidence="8">
        <name>Mg(2+)</name>
        <dbReference type="ChEBI" id="CHEBI:18420"/>
    </cofactor>
</comment>
<protein>
    <recommendedName>
        <fullName evidence="8">Molybdenum cofactor guanylyltransferase</fullName>
        <shortName evidence="8">MoCo guanylyltransferase</shortName>
        <ecNumber evidence="8">2.7.7.77</ecNumber>
    </recommendedName>
    <alternativeName>
        <fullName evidence="8">GTP:molybdopterin guanylyltransferase</fullName>
    </alternativeName>
    <alternativeName>
        <fullName evidence="8">Mo-MPT guanylyltransferase</fullName>
    </alternativeName>
    <alternativeName>
        <fullName evidence="8">Molybdopterin guanylyltransferase</fullName>
    </alternativeName>
    <alternativeName>
        <fullName evidence="8">Molybdopterin-guanine dinucleotide synthase</fullName>
        <shortName evidence="8">MGD synthase</shortName>
    </alternativeName>
</protein>
<keyword evidence="2 8" id="KW-0808">Transferase</keyword>
<keyword evidence="3 8" id="KW-0479">Metal-binding</keyword>
<dbReference type="InterPro" id="IPR013482">
    <property type="entry name" value="Molybde_CF_guanTrfase"/>
</dbReference>
<sequence>MHADITGVILAGGRSARMGGEDKGLIQLGEKALYQHVLSRLMPQVNQVIISANRNLHSYQKSGLQVVSDPMADYPGPLAGMLAALSYARTEWVVCTPCDVPDFPINLVEKLWQHKGKSLAAYASDGQREHPTFALLHTSLVKELTHYLDQGDRKLMLFMAAIDAKEVLFSGQKDAFRNLNTPEDCQKWLLEKGMYQ</sequence>
<dbReference type="CDD" id="cd02503">
    <property type="entry name" value="MobA"/>
    <property type="match status" value="1"/>
</dbReference>
<reference evidence="10 11" key="1">
    <citation type="submission" date="2024-09" db="EMBL/GenBank/DDBJ databases">
        <authorList>
            <person name="Sun Q."/>
            <person name="Mori K."/>
        </authorList>
    </citation>
    <scope>NUCLEOTIDE SEQUENCE [LARGE SCALE GENOMIC DNA]</scope>
    <source>
        <strain evidence="10 11">CCM 8626</strain>
    </source>
</reference>
<dbReference type="RefSeq" id="WP_380679948.1">
    <property type="nucleotide sequence ID" value="NZ_CP173186.1"/>
</dbReference>
<feature type="binding site" evidence="8">
    <location>
        <begin position="10"/>
        <end position="12"/>
    </location>
    <ligand>
        <name>GTP</name>
        <dbReference type="ChEBI" id="CHEBI:37565"/>
    </ligand>
</feature>
<comment type="domain">
    <text evidence="8">The N-terminal domain determines nucleotide recognition and specific binding, while the C-terminal domain determines the specific binding to the target protein.</text>
</comment>
<dbReference type="Proteomes" id="UP001589792">
    <property type="component" value="Unassembled WGS sequence"/>
</dbReference>
<keyword evidence="5 8" id="KW-0460">Magnesium</keyword>
<evidence type="ECO:0000256" key="3">
    <source>
        <dbReference type="ARBA" id="ARBA00022723"/>
    </source>
</evidence>
<keyword evidence="7 8" id="KW-0501">Molybdenum cofactor biosynthesis</keyword>
<keyword evidence="4 8" id="KW-0547">Nucleotide-binding</keyword>
<dbReference type="InterPro" id="IPR025877">
    <property type="entry name" value="MobA-like_NTP_Trfase"/>
</dbReference>
<accession>A0ABV6EJJ0</accession>
<comment type="catalytic activity">
    <reaction evidence="8">
        <text>Mo-molybdopterin + GTP + H(+) = Mo-molybdopterin guanine dinucleotide + diphosphate</text>
        <dbReference type="Rhea" id="RHEA:34243"/>
        <dbReference type="ChEBI" id="CHEBI:15378"/>
        <dbReference type="ChEBI" id="CHEBI:33019"/>
        <dbReference type="ChEBI" id="CHEBI:37565"/>
        <dbReference type="ChEBI" id="CHEBI:71302"/>
        <dbReference type="ChEBI" id="CHEBI:71310"/>
        <dbReference type="EC" id="2.7.7.77"/>
    </reaction>
</comment>
<evidence type="ECO:0000256" key="5">
    <source>
        <dbReference type="ARBA" id="ARBA00022842"/>
    </source>
</evidence>
<comment type="caution">
    <text evidence="10">The sequence shown here is derived from an EMBL/GenBank/DDBJ whole genome shotgun (WGS) entry which is preliminary data.</text>
</comment>
<dbReference type="HAMAP" id="MF_00316">
    <property type="entry name" value="MobA"/>
    <property type="match status" value="1"/>
</dbReference>
<evidence type="ECO:0000313" key="10">
    <source>
        <dbReference type="EMBL" id="MFC0229181.1"/>
    </source>
</evidence>
<dbReference type="PANTHER" id="PTHR19136:SF81">
    <property type="entry name" value="MOLYBDENUM COFACTOR GUANYLYLTRANSFERASE"/>
    <property type="match status" value="1"/>
</dbReference>
<keyword evidence="10" id="KW-0548">Nucleotidyltransferase</keyword>
<organism evidence="10 11">
    <name type="scientific">Serratia aquatilis</name>
    <dbReference type="NCBI Taxonomy" id="1737515"/>
    <lineage>
        <taxon>Bacteria</taxon>
        <taxon>Pseudomonadati</taxon>
        <taxon>Pseudomonadota</taxon>
        <taxon>Gammaproteobacteria</taxon>
        <taxon>Enterobacterales</taxon>
        <taxon>Yersiniaceae</taxon>
        <taxon>Serratia</taxon>
    </lineage>
</organism>
<evidence type="ECO:0000256" key="4">
    <source>
        <dbReference type="ARBA" id="ARBA00022741"/>
    </source>
</evidence>